<feature type="domain" description="DUF1254" evidence="3">
    <location>
        <begin position="78"/>
        <end position="203"/>
    </location>
</feature>
<keyword evidence="1" id="KW-0732">Signal</keyword>
<dbReference type="SUPFAM" id="SSF160935">
    <property type="entry name" value="VPA0735-like"/>
    <property type="match status" value="1"/>
</dbReference>
<dbReference type="Pfam" id="PF06742">
    <property type="entry name" value="DUF1214"/>
    <property type="match status" value="1"/>
</dbReference>
<comment type="caution">
    <text evidence="4">The sequence shown here is derived from an EMBL/GenBank/DDBJ whole genome shotgun (WGS) entry which is preliminary data.</text>
</comment>
<reference evidence="4 5" key="1">
    <citation type="submission" date="2024-03" db="EMBL/GenBank/DDBJ databases">
        <title>Novel species of the genus Variovorax.</title>
        <authorList>
            <person name="Liu Q."/>
            <person name="Xin Y.-H."/>
        </authorList>
    </citation>
    <scope>NUCLEOTIDE SEQUENCE [LARGE SCALE GENOMIC DNA]</scope>
    <source>
        <strain evidence="4 5">KACC 18900</strain>
    </source>
</reference>
<dbReference type="InterPro" id="IPR037050">
    <property type="entry name" value="DUF1254_sf"/>
</dbReference>
<evidence type="ECO:0000259" key="2">
    <source>
        <dbReference type="Pfam" id="PF06742"/>
    </source>
</evidence>
<feature type="chain" id="PRO_5045255394" evidence="1">
    <location>
        <begin position="26"/>
        <end position="448"/>
    </location>
</feature>
<dbReference type="EMBL" id="JBBKZT010000002">
    <property type="protein sequence ID" value="MEJ8845811.1"/>
    <property type="molecule type" value="Genomic_DNA"/>
</dbReference>
<dbReference type="PANTHER" id="PTHR36509">
    <property type="entry name" value="BLL3101 PROTEIN"/>
    <property type="match status" value="1"/>
</dbReference>
<organism evidence="4 5">
    <name type="scientific">Variovorax rhizosphaerae</name>
    <dbReference type="NCBI Taxonomy" id="1836200"/>
    <lineage>
        <taxon>Bacteria</taxon>
        <taxon>Pseudomonadati</taxon>
        <taxon>Pseudomonadota</taxon>
        <taxon>Betaproteobacteria</taxon>
        <taxon>Burkholderiales</taxon>
        <taxon>Comamonadaceae</taxon>
        <taxon>Variovorax</taxon>
    </lineage>
</organism>
<keyword evidence="5" id="KW-1185">Reference proteome</keyword>
<dbReference type="Gene3D" id="2.60.120.600">
    <property type="entry name" value="Domain of unknown function DUF1214, C-terminal domain"/>
    <property type="match status" value="1"/>
</dbReference>
<gene>
    <name evidence="4" type="ORF">WKW82_04095</name>
</gene>
<accession>A0ABU8WEA3</accession>
<evidence type="ECO:0000256" key="1">
    <source>
        <dbReference type="SAM" id="SignalP"/>
    </source>
</evidence>
<dbReference type="PANTHER" id="PTHR36509:SF2">
    <property type="entry name" value="BLL3101 PROTEIN"/>
    <property type="match status" value="1"/>
</dbReference>
<dbReference type="RefSeq" id="WP_340340978.1">
    <property type="nucleotide sequence ID" value="NZ_JBBKZT010000002.1"/>
</dbReference>
<sequence length="448" mass="49124">MKNARSAIKPLLSLLLIATCAQVHSATPAPAASDKVPAAEVAALSDDDIADAYVYLLGRLLVLRQQRQDFEQDGLAWNRLVHREPGAVAWANPNLDVAYSEAWVAVDERTCVQVDIPPMPGRYFTWHMLNGWGETVLNINERTYPQRSSGRYALCLRGAAVATPADALRIDLPGRTARVLARVELGSDAKEAVRLQHLITLSPLGQPKIDPLVQAPPFTFSKLPGAEAFDNAPAILASETDINPGMAPLQAHVRQAEALVRSGEQGRARVEQVIRERAVPGFGKMRASVGRIQDGWAQPVLGNYGSDYRTRTVANMAGIWANNGGEYVGYAARGLDGNAVYTQTFPRNALPRDQVRYFWSVTAVDSQRYLVIPNPLQRYQLNERSGLKYNDDGSLTIVYAARKPAQPADANWLPTPEGGKFNLSFRLYGANEQAQEGNYFPPALVKLP</sequence>
<proteinExistence type="predicted"/>
<evidence type="ECO:0000259" key="3">
    <source>
        <dbReference type="Pfam" id="PF06863"/>
    </source>
</evidence>
<feature type="signal peptide" evidence="1">
    <location>
        <begin position="1"/>
        <end position="25"/>
    </location>
</feature>
<name>A0ABU8WEA3_9BURK</name>
<protein>
    <submittedName>
        <fullName evidence="4">DUF1214 domain-containing protein</fullName>
    </submittedName>
</protein>
<dbReference type="InterPro" id="IPR037049">
    <property type="entry name" value="DUF1214_C_sf"/>
</dbReference>
<evidence type="ECO:0000313" key="4">
    <source>
        <dbReference type="EMBL" id="MEJ8845811.1"/>
    </source>
</evidence>
<dbReference type="Gene3D" id="2.60.40.1610">
    <property type="entry name" value="Domain of unknown function DUF1254"/>
    <property type="match status" value="1"/>
</dbReference>
<dbReference type="Proteomes" id="UP001385892">
    <property type="component" value="Unassembled WGS sequence"/>
</dbReference>
<feature type="domain" description="DUF1214" evidence="2">
    <location>
        <begin position="333"/>
        <end position="431"/>
    </location>
</feature>
<dbReference type="Pfam" id="PF06863">
    <property type="entry name" value="DUF1254"/>
    <property type="match status" value="1"/>
</dbReference>
<dbReference type="InterPro" id="IPR010621">
    <property type="entry name" value="DUF1214"/>
</dbReference>
<evidence type="ECO:0000313" key="5">
    <source>
        <dbReference type="Proteomes" id="UP001385892"/>
    </source>
</evidence>
<dbReference type="InterPro" id="IPR010679">
    <property type="entry name" value="DUF1254"/>
</dbReference>